<keyword evidence="1" id="KW-0812">Transmembrane</keyword>
<dbReference type="Proteomes" id="UP000032633">
    <property type="component" value="Chromosome"/>
</dbReference>
<accession>A0A0D5NR04</accession>
<dbReference type="EMBL" id="CP011058">
    <property type="protein sequence ID" value="AJY77681.1"/>
    <property type="molecule type" value="Genomic_DNA"/>
</dbReference>
<feature type="transmembrane region" description="Helical" evidence="1">
    <location>
        <begin position="125"/>
        <end position="152"/>
    </location>
</feature>
<feature type="transmembrane region" description="Helical" evidence="1">
    <location>
        <begin position="164"/>
        <end position="183"/>
    </location>
</feature>
<keyword evidence="1" id="KW-1133">Transmembrane helix</keyword>
<feature type="transmembrane region" description="Helical" evidence="1">
    <location>
        <begin position="16"/>
        <end position="40"/>
    </location>
</feature>
<dbReference type="PATRIC" id="fig|1126833.4.peg.2626"/>
<dbReference type="KEGG" id="pbj:VN24_12000"/>
<feature type="transmembrane region" description="Helical" evidence="1">
    <location>
        <begin position="81"/>
        <end position="105"/>
    </location>
</feature>
<evidence type="ECO:0000256" key="1">
    <source>
        <dbReference type="SAM" id="Phobius"/>
    </source>
</evidence>
<dbReference type="HOGENOM" id="CLU_104659_0_0_9"/>
<keyword evidence="1" id="KW-0472">Membrane</keyword>
<name>A0A0D5NR04_9BACL</name>
<protein>
    <submittedName>
        <fullName evidence="2">Uncharacterized protein</fullName>
    </submittedName>
</protein>
<dbReference type="AlphaFoldDB" id="A0A0D5NR04"/>
<evidence type="ECO:0000313" key="3">
    <source>
        <dbReference type="Proteomes" id="UP000032633"/>
    </source>
</evidence>
<feature type="transmembrane region" description="Helical" evidence="1">
    <location>
        <begin position="52"/>
        <end position="74"/>
    </location>
</feature>
<keyword evidence="3" id="KW-1185">Reference proteome</keyword>
<gene>
    <name evidence="2" type="ORF">VN24_12000</name>
</gene>
<organism evidence="2 3">
    <name type="scientific">Paenibacillus beijingensis</name>
    <dbReference type="NCBI Taxonomy" id="1126833"/>
    <lineage>
        <taxon>Bacteria</taxon>
        <taxon>Bacillati</taxon>
        <taxon>Bacillota</taxon>
        <taxon>Bacilli</taxon>
        <taxon>Bacillales</taxon>
        <taxon>Paenibacillaceae</taxon>
        <taxon>Paenibacillus</taxon>
    </lineage>
</organism>
<feature type="transmembrane region" description="Helical" evidence="1">
    <location>
        <begin position="203"/>
        <end position="222"/>
    </location>
</feature>
<sequence>MNKTASVIKMHLRDKWTWFFVPSFVVSISFVVNLIVGAFLEEPLYTGGLTSVHIYVLVAGMIVLPQTFPFALGLSVRRTDYFWGTAAAVALMGLATSLLMTILSIAEDKWTNHWGVDLYFFNLPYLSAGNALVELGVHLLLLLHLFFVGFVIASMFRRFGRNSLLIFFAAIIALGSCLSLILTRNRWWIDVFDWLGARTAFELVLWLTPLTAVYFLLSYMLLRRSTV</sequence>
<reference evidence="2 3" key="1">
    <citation type="journal article" date="2015" name="J. Biotechnol.">
        <title>Complete genome sequence of Paenibacillus beijingensis 7188(T) (=DSM 24997(T)), a novel rhizobacterium from jujube garden soil.</title>
        <authorList>
            <person name="Kwak Y."/>
            <person name="Shin J.H."/>
        </authorList>
    </citation>
    <scope>NUCLEOTIDE SEQUENCE [LARGE SCALE GENOMIC DNA]</scope>
    <source>
        <strain evidence="2 3">DSM 24997</strain>
    </source>
</reference>
<evidence type="ECO:0000313" key="2">
    <source>
        <dbReference type="EMBL" id="AJY77681.1"/>
    </source>
</evidence>
<dbReference type="STRING" id="1126833.VN24_12000"/>
<reference evidence="3" key="2">
    <citation type="submission" date="2015-03" db="EMBL/GenBank/DDBJ databases">
        <title>Genome sequence of Paenibacillus beijingensis strain DSM 24997T.</title>
        <authorList>
            <person name="Kwak Y."/>
            <person name="Shin J.-H."/>
        </authorList>
    </citation>
    <scope>NUCLEOTIDE SEQUENCE [LARGE SCALE GENOMIC DNA]</scope>
    <source>
        <strain evidence="3">DSM 24997</strain>
    </source>
</reference>
<proteinExistence type="predicted"/>